<name>A0A6A2WG46_HIBSY</name>
<dbReference type="Proteomes" id="UP000436088">
    <property type="component" value="Unassembled WGS sequence"/>
</dbReference>
<reference evidence="1" key="1">
    <citation type="submission" date="2019-09" db="EMBL/GenBank/DDBJ databases">
        <title>Draft genome information of white flower Hibiscus syriacus.</title>
        <authorList>
            <person name="Kim Y.-M."/>
        </authorList>
    </citation>
    <scope>NUCLEOTIDE SEQUENCE [LARGE SCALE GENOMIC DNA]</scope>
    <source>
        <strain evidence="1">YM2019G1</strain>
    </source>
</reference>
<protein>
    <submittedName>
        <fullName evidence="1">Uncharacterized protein</fullName>
    </submittedName>
</protein>
<dbReference type="EMBL" id="VEPZ02001752">
    <property type="protein sequence ID" value="KAE8657832.1"/>
    <property type="molecule type" value="Genomic_DNA"/>
</dbReference>
<accession>A0A6A2WG46</accession>
<organism evidence="1 2">
    <name type="scientific">Hibiscus syriacus</name>
    <name type="common">Rose of Sharon</name>
    <dbReference type="NCBI Taxonomy" id="106335"/>
    <lineage>
        <taxon>Eukaryota</taxon>
        <taxon>Viridiplantae</taxon>
        <taxon>Streptophyta</taxon>
        <taxon>Embryophyta</taxon>
        <taxon>Tracheophyta</taxon>
        <taxon>Spermatophyta</taxon>
        <taxon>Magnoliopsida</taxon>
        <taxon>eudicotyledons</taxon>
        <taxon>Gunneridae</taxon>
        <taxon>Pentapetalae</taxon>
        <taxon>rosids</taxon>
        <taxon>malvids</taxon>
        <taxon>Malvales</taxon>
        <taxon>Malvaceae</taxon>
        <taxon>Malvoideae</taxon>
        <taxon>Hibiscus</taxon>
    </lineage>
</organism>
<evidence type="ECO:0000313" key="2">
    <source>
        <dbReference type="Proteomes" id="UP000436088"/>
    </source>
</evidence>
<sequence length="252" mass="28777">MFSMFMFQEKLSQGRQNLVPKENVSRETKLVSMKTYSNILFQGKLGSCLKRDNGEHDSLRREVETVYDPFVVKLSLGIGYPSSHSFAMKLSLCCLESNILRYEVEIGSEIGKLFVDNQSFIRCEVELVRPFVVELNLCCLEWHDILRRGVEIADGLFVVKLSLDLDILRCEVEIQVLYVAGGHNSLRREVKTVDNPFIVKFDFELDIFRREVEIYPQANCVALSSISFAVKLKLTLIETGKLFCCQTVAPSL</sequence>
<dbReference type="AlphaFoldDB" id="A0A6A2WG46"/>
<comment type="caution">
    <text evidence="1">The sequence shown here is derived from an EMBL/GenBank/DDBJ whole genome shotgun (WGS) entry which is preliminary data.</text>
</comment>
<keyword evidence="2" id="KW-1185">Reference proteome</keyword>
<proteinExistence type="predicted"/>
<gene>
    <name evidence="1" type="ORF">F3Y22_tig00116980pilonHSYRG00038</name>
</gene>
<evidence type="ECO:0000313" key="1">
    <source>
        <dbReference type="EMBL" id="KAE8657832.1"/>
    </source>
</evidence>